<organism evidence="3 4">
    <name type="scientific">Pseudoclavibacter terrae</name>
    <dbReference type="NCBI Taxonomy" id="1530195"/>
    <lineage>
        <taxon>Bacteria</taxon>
        <taxon>Bacillati</taxon>
        <taxon>Actinomycetota</taxon>
        <taxon>Actinomycetes</taxon>
        <taxon>Micrococcales</taxon>
        <taxon>Microbacteriaceae</taxon>
        <taxon>Pseudoclavibacter</taxon>
    </lineage>
</organism>
<keyword evidence="4" id="KW-1185">Reference proteome</keyword>
<reference evidence="3 4" key="1">
    <citation type="submission" date="2019-09" db="EMBL/GenBank/DDBJ databases">
        <title>Phylogeny of genus Pseudoclavibacter and closely related genus.</title>
        <authorList>
            <person name="Li Y."/>
        </authorList>
    </citation>
    <scope>NUCLEOTIDE SEQUENCE [LARGE SCALE GENOMIC DNA]</scope>
    <source>
        <strain evidence="3 4">THG-MD12</strain>
    </source>
</reference>
<comment type="caution">
    <text evidence="3">The sequence shown here is derived from an EMBL/GenBank/DDBJ whole genome shotgun (WGS) entry which is preliminary data.</text>
</comment>
<gene>
    <name evidence="3" type="ORF">F8O03_17710</name>
</gene>
<dbReference type="RefSeq" id="WP_151425062.1">
    <property type="nucleotide sequence ID" value="NZ_WBJX01000008.1"/>
</dbReference>
<evidence type="ECO:0000256" key="1">
    <source>
        <dbReference type="SAM" id="MobiDB-lite"/>
    </source>
</evidence>
<protein>
    <recommendedName>
        <fullName evidence="5">LPXTG cell wall anchor domain-containing protein</fullName>
    </recommendedName>
</protein>
<keyword evidence="2" id="KW-0472">Membrane</keyword>
<evidence type="ECO:0000313" key="4">
    <source>
        <dbReference type="Proteomes" id="UP000490386"/>
    </source>
</evidence>
<accession>A0A7J5AYF5</accession>
<sequence length="110" mass="11460">MTDGILAADGPKYRALVLRDQETLSRWRPPLSYLDVPERSPMTTQPGATTVPVVDPESTGGPVAEPGVSTPGDDLAITGSSVAWGATLAALLAVATGVILYQAGKRRRTS</sequence>
<evidence type="ECO:0000313" key="3">
    <source>
        <dbReference type="EMBL" id="KAB1636091.1"/>
    </source>
</evidence>
<feature type="region of interest" description="Disordered" evidence="1">
    <location>
        <begin position="35"/>
        <end position="72"/>
    </location>
</feature>
<dbReference type="EMBL" id="WBJX01000008">
    <property type="protein sequence ID" value="KAB1636091.1"/>
    <property type="molecule type" value="Genomic_DNA"/>
</dbReference>
<dbReference type="Proteomes" id="UP000490386">
    <property type="component" value="Unassembled WGS sequence"/>
</dbReference>
<proteinExistence type="predicted"/>
<keyword evidence="2" id="KW-1133">Transmembrane helix</keyword>
<name>A0A7J5AYF5_9MICO</name>
<feature type="transmembrane region" description="Helical" evidence="2">
    <location>
        <begin position="82"/>
        <end position="101"/>
    </location>
</feature>
<evidence type="ECO:0000256" key="2">
    <source>
        <dbReference type="SAM" id="Phobius"/>
    </source>
</evidence>
<keyword evidence="2" id="KW-0812">Transmembrane</keyword>
<dbReference type="AlphaFoldDB" id="A0A7J5AYF5"/>
<evidence type="ECO:0008006" key="5">
    <source>
        <dbReference type="Google" id="ProtNLM"/>
    </source>
</evidence>